<accession>A0ABN7TMR8</accession>
<evidence type="ECO:0000313" key="3">
    <source>
        <dbReference type="Proteomes" id="UP000730618"/>
    </source>
</evidence>
<evidence type="ECO:0000313" key="2">
    <source>
        <dbReference type="EMBL" id="CAG7637099.1"/>
    </source>
</evidence>
<name>A0ABN7TMR8_9BACL</name>
<dbReference type="CDD" id="cd04301">
    <property type="entry name" value="NAT_SF"/>
    <property type="match status" value="1"/>
</dbReference>
<sequence>MIMTQEEMMYIVQSQLAIDLNCTIDDLNGEKDSIIFVEAKENPGRRPFRRNARFFEIVSMGKSIVVSATPERLLIAKTHMQGKDRDTVFSLPFIRGLYLHYLPDLKRIKPLSPPGNFTFVLIERDEVVNLFDVTRFNNAIIYDTNHPWQTDLAVLAKKEGEIVGVAGASKTCAKLWQIGIDILPEYRNSRLASYLVNRLTSEILARGDVPSYDVIASNLASQRVAQRSGYFPAWVSDWRCNFEGLEALPFN</sequence>
<evidence type="ECO:0000259" key="1">
    <source>
        <dbReference type="PROSITE" id="PS51186"/>
    </source>
</evidence>
<dbReference type="InterPro" id="IPR000182">
    <property type="entry name" value="GNAT_dom"/>
</dbReference>
<comment type="caution">
    <text evidence="2">The sequence shown here is derived from an EMBL/GenBank/DDBJ whole genome shotgun (WGS) entry which is preliminary data.</text>
</comment>
<organism evidence="2 3">
    <name type="scientific">Paenibacillus allorhizosphaerae</name>
    <dbReference type="NCBI Taxonomy" id="2849866"/>
    <lineage>
        <taxon>Bacteria</taxon>
        <taxon>Bacillati</taxon>
        <taxon>Bacillota</taxon>
        <taxon>Bacilli</taxon>
        <taxon>Bacillales</taxon>
        <taxon>Paenibacillaceae</taxon>
        <taxon>Paenibacillus</taxon>
    </lineage>
</organism>
<keyword evidence="3" id="KW-1185">Reference proteome</keyword>
<dbReference type="Pfam" id="PF12746">
    <property type="entry name" value="GNAT_acetyltran"/>
    <property type="match status" value="1"/>
</dbReference>
<protein>
    <recommendedName>
        <fullName evidence="1">N-acetyltransferase domain-containing protein</fullName>
    </recommendedName>
</protein>
<feature type="domain" description="N-acetyltransferase" evidence="1">
    <location>
        <begin position="106"/>
        <end position="251"/>
    </location>
</feature>
<dbReference type="RefSeq" id="WP_230414865.1">
    <property type="nucleotide sequence ID" value="NZ_CAJVCE010000005.1"/>
</dbReference>
<dbReference type="PROSITE" id="PS51186">
    <property type="entry name" value="GNAT"/>
    <property type="match status" value="1"/>
</dbReference>
<dbReference type="EMBL" id="CAJVCE010000005">
    <property type="protein sequence ID" value="CAG7637099.1"/>
    <property type="molecule type" value="Genomic_DNA"/>
</dbReference>
<dbReference type="InterPro" id="IPR027365">
    <property type="entry name" value="GNAT_acetyltra_YdfB-like"/>
</dbReference>
<proteinExistence type="predicted"/>
<gene>
    <name evidence="2" type="ORF">PAECIP111802_02321</name>
</gene>
<dbReference type="Proteomes" id="UP000730618">
    <property type="component" value="Unassembled WGS sequence"/>
</dbReference>
<reference evidence="2 3" key="1">
    <citation type="submission" date="2021-06" db="EMBL/GenBank/DDBJ databases">
        <authorList>
            <person name="Criscuolo A."/>
        </authorList>
    </citation>
    <scope>NUCLEOTIDE SEQUENCE [LARGE SCALE GENOMIC DNA]</scope>
    <source>
        <strain evidence="3">CIP 111802</strain>
    </source>
</reference>